<feature type="domain" description="F-box" evidence="1">
    <location>
        <begin position="1"/>
        <end position="44"/>
    </location>
</feature>
<name>A0A0N9E6R7_9ADEN</name>
<sequence>MENLPDEIIEMILMLLEPRDAAALAFALPRVEGLLSNPRVAMRYAKGVCSNIPQCTKHDECGTRTASGGCYACLAFPIRLLKSPEEAMCFCREHMYFYYADAVFCWDPQPLIKLKFYFLVPLPDLFLLVARQIYVTLLFNSDWLEKGKFLLATMLLGRKRHKQQCILIGGSHLFSYWLFGCQVGYVTVHCILIG</sequence>
<protein>
    <submittedName>
        <fullName evidence="2">ORF66</fullName>
    </submittedName>
</protein>
<dbReference type="InterPro" id="IPR001810">
    <property type="entry name" value="F-box_dom"/>
</dbReference>
<evidence type="ECO:0000313" key="3">
    <source>
        <dbReference type="Proteomes" id="UP000138880"/>
    </source>
</evidence>
<proteinExistence type="predicted"/>
<reference evidence="2 3" key="1">
    <citation type="submission" date="2015-04" db="EMBL/GenBank/DDBJ databases">
        <title>Emerging duck adenovirus 2 in Guangdong,China,2014.</title>
        <authorList>
            <person name="Zhang X."/>
            <person name="Zhou Z."/>
            <person name="Xie Q."/>
        </authorList>
    </citation>
    <scope>NUCLEOTIDE SEQUENCE [LARGE SCALE GENOMIC DNA]</scope>
    <source>
        <strain evidence="2">CH-GD-12-2014</strain>
    </source>
</reference>
<dbReference type="PROSITE" id="PS50181">
    <property type="entry name" value="FBOX"/>
    <property type="match status" value="1"/>
</dbReference>
<organism evidence="2 3">
    <name type="scientific">Duck adenovirus 2</name>
    <dbReference type="NCBI Taxonomy" id="1520006"/>
    <lineage>
        <taxon>Viruses</taxon>
        <taxon>Varidnaviria</taxon>
        <taxon>Bamfordvirae</taxon>
        <taxon>Preplasmiviricota</taxon>
        <taxon>Polisuviricotina</taxon>
        <taxon>Pharingeaviricetes</taxon>
        <taxon>Rowavirales</taxon>
        <taxon>Adenoviridae</taxon>
        <taxon>Aviadenovirus</taxon>
        <taxon>Aviadenovirus anatis</taxon>
        <taxon>Duck aviadenovirus B</taxon>
    </lineage>
</organism>
<accession>A0A0N9E6R7</accession>
<dbReference type="EMBL" id="KR135164">
    <property type="protein sequence ID" value="ALF39464.1"/>
    <property type="molecule type" value="Genomic_DNA"/>
</dbReference>
<dbReference type="Proteomes" id="UP000138880">
    <property type="component" value="Segment"/>
</dbReference>
<evidence type="ECO:0000259" key="1">
    <source>
        <dbReference type="PROSITE" id="PS50181"/>
    </source>
</evidence>
<evidence type="ECO:0000313" key="2">
    <source>
        <dbReference type="EMBL" id="ALF39464.1"/>
    </source>
</evidence>